<evidence type="ECO:0000313" key="2">
    <source>
        <dbReference type="EMBL" id="EAL69703.1"/>
    </source>
</evidence>
<dbReference type="PaxDb" id="44689-DDB0217716"/>
<dbReference type="InterPro" id="IPR011604">
    <property type="entry name" value="PDDEXK-like_dom_sf"/>
</dbReference>
<proteinExistence type="predicted"/>
<dbReference type="SUPFAM" id="SSF52980">
    <property type="entry name" value="Restriction endonuclease-like"/>
    <property type="match status" value="1"/>
</dbReference>
<dbReference type="HOGENOM" id="CLU_065649_2_2_1"/>
<dbReference type="GeneID" id="8620165"/>
<dbReference type="InterPro" id="IPR011335">
    <property type="entry name" value="Restrct_endonuc-II-like"/>
</dbReference>
<dbReference type="PhylomeDB" id="Q552V3"/>
<keyword evidence="3" id="KW-1185">Reference proteome</keyword>
<dbReference type="AlphaFoldDB" id="Q552V3"/>
<dbReference type="PANTHER" id="PTHR46609">
    <property type="entry name" value="EXONUCLEASE, PHAGE-TYPE/RECB, C-TERMINAL DOMAIN-CONTAINING PROTEIN"/>
    <property type="match status" value="1"/>
</dbReference>
<reference evidence="2 3" key="1">
    <citation type="journal article" date="2005" name="Nature">
        <title>The genome of the social amoeba Dictyostelium discoideum.</title>
        <authorList>
            <consortium name="The Dictyostelium discoideum Sequencing Consortium"/>
            <person name="Eichinger L."/>
            <person name="Pachebat J.A."/>
            <person name="Glockner G."/>
            <person name="Rajandream M.A."/>
            <person name="Sucgang R."/>
            <person name="Berriman M."/>
            <person name="Song J."/>
            <person name="Olsen R."/>
            <person name="Szafranski K."/>
            <person name="Xu Q."/>
            <person name="Tunggal B."/>
            <person name="Kummerfeld S."/>
            <person name="Madera M."/>
            <person name="Konfortov B.A."/>
            <person name="Rivero F."/>
            <person name="Bankier A.T."/>
            <person name="Lehmann R."/>
            <person name="Hamlin N."/>
            <person name="Davies R."/>
            <person name="Gaudet P."/>
            <person name="Fey P."/>
            <person name="Pilcher K."/>
            <person name="Chen G."/>
            <person name="Saunders D."/>
            <person name="Sodergren E."/>
            <person name="Davis P."/>
            <person name="Kerhornou A."/>
            <person name="Nie X."/>
            <person name="Hall N."/>
            <person name="Anjard C."/>
            <person name="Hemphill L."/>
            <person name="Bason N."/>
            <person name="Farbrother P."/>
            <person name="Desany B."/>
            <person name="Just E."/>
            <person name="Morio T."/>
            <person name="Rost R."/>
            <person name="Churcher C."/>
            <person name="Cooper J."/>
            <person name="Haydock S."/>
            <person name="van Driessche N."/>
            <person name="Cronin A."/>
            <person name="Goodhead I."/>
            <person name="Muzny D."/>
            <person name="Mourier T."/>
            <person name="Pain A."/>
            <person name="Lu M."/>
            <person name="Harper D."/>
            <person name="Lindsay R."/>
            <person name="Hauser H."/>
            <person name="James K."/>
            <person name="Quiles M."/>
            <person name="Madan Babu M."/>
            <person name="Saito T."/>
            <person name="Buchrieser C."/>
            <person name="Wardroper A."/>
            <person name="Felder M."/>
            <person name="Thangavelu M."/>
            <person name="Johnson D."/>
            <person name="Knights A."/>
            <person name="Loulseged H."/>
            <person name="Mungall K."/>
            <person name="Oliver K."/>
            <person name="Price C."/>
            <person name="Quail M.A."/>
            <person name="Urushihara H."/>
            <person name="Hernandez J."/>
            <person name="Rabbinowitsch E."/>
            <person name="Steffen D."/>
            <person name="Sanders M."/>
            <person name="Ma J."/>
            <person name="Kohara Y."/>
            <person name="Sharp S."/>
            <person name="Simmonds M."/>
            <person name="Spiegler S."/>
            <person name="Tivey A."/>
            <person name="Sugano S."/>
            <person name="White B."/>
            <person name="Walker D."/>
            <person name="Woodward J."/>
            <person name="Winckler T."/>
            <person name="Tanaka Y."/>
            <person name="Shaulsky G."/>
            <person name="Schleicher M."/>
            <person name="Weinstock G."/>
            <person name="Rosenthal A."/>
            <person name="Cox E.C."/>
            <person name="Chisholm R.L."/>
            <person name="Gibbs R."/>
            <person name="Loomis W.F."/>
            <person name="Platzer M."/>
            <person name="Kay R.R."/>
            <person name="Williams J."/>
            <person name="Dear P.H."/>
            <person name="Noegel A.A."/>
            <person name="Barrell B."/>
            <person name="Kuspa A."/>
        </authorList>
    </citation>
    <scope>NUCLEOTIDE SEQUENCE [LARGE SCALE GENOMIC DNA]</scope>
    <source>
        <strain evidence="2 3">AX4</strain>
    </source>
</reference>
<dbReference type="InterPro" id="IPR019080">
    <property type="entry name" value="YqaJ_viral_recombinase"/>
</dbReference>
<evidence type="ECO:0000259" key="1">
    <source>
        <dbReference type="Pfam" id="PF09588"/>
    </source>
</evidence>
<name>Q552V3_DICDI</name>
<sequence>MSTCEITSASNSLWILLDHYTKHCKISQRIHKSNNVFIGFNINERYFVIQLKSCRLAAAIGIDRYTSQHDIKLILAKKKTPFFSDYCKKAMGHGKHQEPKAREFYFNELETSIIEKGIFPLPGDKRIGCSPDRVIYTTVPGKDGVLQREGVIEIKCPLSATNFSGLKNGRKPDALANAQKIPLDYIPQIFANMACTGAQWCDYICWVPGGILL</sequence>
<dbReference type="Proteomes" id="UP000002195">
    <property type="component" value="Unassembled WGS sequence"/>
</dbReference>
<dbReference type="SMR" id="Q552V3"/>
<dbReference type="PANTHER" id="PTHR46609:SF6">
    <property type="entry name" value="EXONUCLEASE, PHAGE-TYPE_RECB, C-TERMINAL DOMAIN-CONTAINING PROTEIN-RELATED"/>
    <property type="match status" value="1"/>
</dbReference>
<comment type="caution">
    <text evidence="2">The sequence shown here is derived from an EMBL/GenBank/DDBJ whole genome shotgun (WGS) entry which is preliminary data.</text>
</comment>
<dbReference type="EMBL" id="AAFI02000013">
    <property type="protein sequence ID" value="EAL69703.1"/>
    <property type="molecule type" value="Genomic_DNA"/>
</dbReference>
<dbReference type="Pfam" id="PF09588">
    <property type="entry name" value="YqaJ"/>
    <property type="match status" value="1"/>
</dbReference>
<dbReference type="Gene3D" id="3.90.320.10">
    <property type="match status" value="1"/>
</dbReference>
<accession>Q552V3</accession>
<dbReference type="RefSeq" id="XP_643578.1">
    <property type="nucleotide sequence ID" value="XM_638486.1"/>
</dbReference>
<dbReference type="GO" id="GO:0006281">
    <property type="term" value="P:DNA repair"/>
    <property type="evidence" value="ECO:0007669"/>
    <property type="project" value="UniProtKB-ARBA"/>
</dbReference>
<dbReference type="dictyBase" id="DDB_G0275905"/>
<feature type="domain" description="YqaJ viral recombinase" evidence="1">
    <location>
        <begin position="54"/>
        <end position="199"/>
    </location>
</feature>
<dbReference type="InParanoid" id="Q552V3"/>
<gene>
    <name evidence="2" type="ORF">DDB_G0275905</name>
</gene>
<dbReference type="InterPro" id="IPR051703">
    <property type="entry name" value="NF-kappa-B_Signaling_Reg"/>
</dbReference>
<dbReference type="KEGG" id="ddi:DDB_G0275905"/>
<organism evidence="2 3">
    <name type="scientific">Dictyostelium discoideum</name>
    <name type="common">Social amoeba</name>
    <dbReference type="NCBI Taxonomy" id="44689"/>
    <lineage>
        <taxon>Eukaryota</taxon>
        <taxon>Amoebozoa</taxon>
        <taxon>Evosea</taxon>
        <taxon>Eumycetozoa</taxon>
        <taxon>Dictyostelia</taxon>
        <taxon>Dictyosteliales</taxon>
        <taxon>Dictyosteliaceae</taxon>
        <taxon>Dictyostelium</taxon>
    </lineage>
</organism>
<dbReference type="eggNOG" id="ENOG502RIGN">
    <property type="taxonomic scope" value="Eukaryota"/>
</dbReference>
<evidence type="ECO:0000313" key="3">
    <source>
        <dbReference type="Proteomes" id="UP000002195"/>
    </source>
</evidence>
<dbReference type="VEuPathDB" id="AmoebaDB:DDB_G0275905"/>
<dbReference type="FunCoup" id="Q552V3">
    <property type="interactions" value="1"/>
</dbReference>
<protein>
    <recommendedName>
        <fullName evidence="1">YqaJ viral recombinase domain-containing protein</fullName>
    </recommendedName>
</protein>